<evidence type="ECO:0000313" key="3">
    <source>
        <dbReference type="Proteomes" id="UP000682733"/>
    </source>
</evidence>
<dbReference type="EMBL" id="CAJOBA010007143">
    <property type="protein sequence ID" value="CAF3793849.1"/>
    <property type="molecule type" value="Genomic_DNA"/>
</dbReference>
<dbReference type="Proteomes" id="UP000677228">
    <property type="component" value="Unassembled WGS sequence"/>
</dbReference>
<accession>A0A8S2JDS4</accession>
<feature type="non-terminal residue" evidence="2">
    <location>
        <position position="1"/>
    </location>
</feature>
<proteinExistence type="predicted"/>
<evidence type="ECO:0000313" key="1">
    <source>
        <dbReference type="EMBL" id="CAF1025384.1"/>
    </source>
</evidence>
<comment type="caution">
    <text evidence="2">The sequence shown here is derived from an EMBL/GenBank/DDBJ whole genome shotgun (WGS) entry which is preliminary data.</text>
</comment>
<dbReference type="Proteomes" id="UP000682733">
    <property type="component" value="Unassembled WGS sequence"/>
</dbReference>
<dbReference type="EMBL" id="CAJNOK010007132">
    <property type="protein sequence ID" value="CAF1025384.1"/>
    <property type="molecule type" value="Genomic_DNA"/>
</dbReference>
<dbReference type="AlphaFoldDB" id="A0A8S2JDS4"/>
<evidence type="ECO:0000313" key="2">
    <source>
        <dbReference type="EMBL" id="CAF3793849.1"/>
    </source>
</evidence>
<organism evidence="2 3">
    <name type="scientific">Didymodactylos carnosus</name>
    <dbReference type="NCBI Taxonomy" id="1234261"/>
    <lineage>
        <taxon>Eukaryota</taxon>
        <taxon>Metazoa</taxon>
        <taxon>Spiralia</taxon>
        <taxon>Gnathifera</taxon>
        <taxon>Rotifera</taxon>
        <taxon>Eurotatoria</taxon>
        <taxon>Bdelloidea</taxon>
        <taxon>Philodinida</taxon>
        <taxon>Philodinidae</taxon>
        <taxon>Didymodactylos</taxon>
    </lineage>
</organism>
<protein>
    <submittedName>
        <fullName evidence="2">Uncharacterized protein</fullName>
    </submittedName>
</protein>
<gene>
    <name evidence="1" type="ORF">OVA965_LOCUS15717</name>
    <name evidence="2" type="ORF">TMI583_LOCUS15726</name>
</gene>
<sequence length="55" mass="6578">DPLFVTIFDKEWEEFLKNGTIIGDQLLTDSDGKLLTDFNALMRFYEKYIYHEEQS</sequence>
<reference evidence="2" key="1">
    <citation type="submission" date="2021-02" db="EMBL/GenBank/DDBJ databases">
        <authorList>
            <person name="Nowell W R."/>
        </authorList>
    </citation>
    <scope>NUCLEOTIDE SEQUENCE</scope>
</reference>
<name>A0A8S2JDS4_9BILA</name>